<evidence type="ECO:0000256" key="11">
    <source>
        <dbReference type="ARBA" id="ARBA00022801"/>
    </source>
</evidence>
<dbReference type="EMBL" id="PYVG01000009">
    <property type="protein sequence ID" value="PTB89678.1"/>
    <property type="molecule type" value="Genomic_DNA"/>
</dbReference>
<dbReference type="FunFam" id="3.10.20.810:FF:000001">
    <property type="entry name" value="Histidine biosynthesis bifunctional protein HisIE"/>
    <property type="match status" value="1"/>
</dbReference>
<comment type="caution">
    <text evidence="16">The sequence shown here is derived from an EMBL/GenBank/DDBJ whole genome shotgun (WGS) entry which is preliminary data.</text>
</comment>
<evidence type="ECO:0000256" key="9">
    <source>
        <dbReference type="ARBA" id="ARBA00022605"/>
    </source>
</evidence>
<keyword evidence="10 15" id="KW-0547">Nucleotide-binding</keyword>
<dbReference type="CDD" id="cd11534">
    <property type="entry name" value="NTP-PPase_HisIE_like"/>
    <property type="match status" value="1"/>
</dbReference>
<evidence type="ECO:0000256" key="12">
    <source>
        <dbReference type="ARBA" id="ARBA00022840"/>
    </source>
</evidence>
<evidence type="ECO:0000256" key="5">
    <source>
        <dbReference type="ARBA" id="ARBA00005204"/>
    </source>
</evidence>
<feature type="region of interest" description="Phosphoribosyl-ATP pyrophosphohydrolase" evidence="15">
    <location>
        <begin position="118"/>
        <end position="206"/>
    </location>
</feature>
<dbReference type="GO" id="GO:0004636">
    <property type="term" value="F:phosphoribosyl-ATP diphosphatase activity"/>
    <property type="evidence" value="ECO:0007669"/>
    <property type="project" value="UniProtKB-UniRule"/>
</dbReference>
<comment type="catalytic activity">
    <reaction evidence="2 15">
        <text>1-(5-phospho-beta-D-ribosyl)-ATP + H2O = 1-(5-phospho-beta-D-ribosyl)-5'-AMP + diphosphate + H(+)</text>
        <dbReference type="Rhea" id="RHEA:22828"/>
        <dbReference type="ChEBI" id="CHEBI:15377"/>
        <dbReference type="ChEBI" id="CHEBI:15378"/>
        <dbReference type="ChEBI" id="CHEBI:33019"/>
        <dbReference type="ChEBI" id="CHEBI:59457"/>
        <dbReference type="ChEBI" id="CHEBI:73183"/>
        <dbReference type="EC" id="3.6.1.31"/>
    </reaction>
</comment>
<dbReference type="GO" id="GO:0004635">
    <property type="term" value="F:phosphoribosyl-AMP cyclohydrolase activity"/>
    <property type="evidence" value="ECO:0007669"/>
    <property type="project" value="UniProtKB-UniRule"/>
</dbReference>
<dbReference type="Pfam" id="PF01503">
    <property type="entry name" value="PRA-PH"/>
    <property type="match status" value="1"/>
</dbReference>
<feature type="region of interest" description="Phosphoribosyl-AMP cyclohydrolase" evidence="15">
    <location>
        <begin position="1"/>
        <end position="117"/>
    </location>
</feature>
<keyword evidence="13 15" id="KW-0368">Histidine biosynthesis</keyword>
<keyword evidence="9 15" id="KW-0028">Amino-acid biosynthesis</keyword>
<name>A0A2T4CUY9_9GAMM</name>
<dbReference type="NCBIfam" id="NF000768">
    <property type="entry name" value="PRK00051.1"/>
    <property type="match status" value="1"/>
</dbReference>
<dbReference type="HAMAP" id="MF_01019">
    <property type="entry name" value="HisIE"/>
    <property type="match status" value="1"/>
</dbReference>
<comment type="pathway">
    <text evidence="5 15">Amino-acid biosynthesis; L-histidine biosynthesis; L-histidine from 5-phospho-alpha-D-ribose 1-diphosphate: step 2/9.</text>
</comment>
<evidence type="ECO:0000313" key="17">
    <source>
        <dbReference type="Proteomes" id="UP000241514"/>
    </source>
</evidence>
<evidence type="ECO:0000256" key="1">
    <source>
        <dbReference type="ARBA" id="ARBA00000024"/>
    </source>
</evidence>
<dbReference type="NCBIfam" id="NF002747">
    <property type="entry name" value="PRK02759.1"/>
    <property type="match status" value="1"/>
</dbReference>
<comment type="subcellular location">
    <subcellularLocation>
        <location evidence="3 15">Cytoplasm</location>
    </subcellularLocation>
</comment>
<dbReference type="PANTHER" id="PTHR42945">
    <property type="entry name" value="HISTIDINE BIOSYNTHESIS BIFUNCTIONAL PROTEIN"/>
    <property type="match status" value="1"/>
</dbReference>
<dbReference type="EC" id="3.5.4.19" evidence="15"/>
<dbReference type="PANTHER" id="PTHR42945:SF9">
    <property type="entry name" value="HISTIDINE BIOSYNTHESIS BIFUNCTIONAL PROTEIN HISIE"/>
    <property type="match status" value="1"/>
</dbReference>
<gene>
    <name evidence="15" type="primary">hisI</name>
    <name evidence="15" type="synonym">hisIE</name>
    <name evidence="16" type="ORF">C9928_02775</name>
</gene>
<evidence type="ECO:0000256" key="13">
    <source>
        <dbReference type="ARBA" id="ARBA00023102"/>
    </source>
</evidence>
<organism evidence="16 17">
    <name type="scientific">Pseudidiomarina aestuarii</name>
    <dbReference type="NCBI Taxonomy" id="624146"/>
    <lineage>
        <taxon>Bacteria</taxon>
        <taxon>Pseudomonadati</taxon>
        <taxon>Pseudomonadota</taxon>
        <taxon>Gammaproteobacteria</taxon>
        <taxon>Alteromonadales</taxon>
        <taxon>Idiomarinaceae</taxon>
        <taxon>Pseudidiomarina</taxon>
    </lineage>
</organism>
<dbReference type="GO" id="GO:0005524">
    <property type="term" value="F:ATP binding"/>
    <property type="evidence" value="ECO:0007669"/>
    <property type="project" value="UniProtKB-KW"/>
</dbReference>
<protein>
    <recommendedName>
        <fullName evidence="15">Histidine biosynthesis bifunctional protein HisIE</fullName>
    </recommendedName>
    <domain>
        <recommendedName>
            <fullName evidence="15">Phosphoribosyl-AMP cyclohydrolase</fullName>
            <shortName evidence="15">PRA-CH</shortName>
            <ecNumber evidence="15">3.5.4.19</ecNumber>
        </recommendedName>
    </domain>
    <domain>
        <recommendedName>
            <fullName evidence="15">Phosphoribosyl-ATP pyrophosphatase</fullName>
            <shortName evidence="15">PRA-PH</shortName>
            <ecNumber evidence="15">3.6.1.31</ecNumber>
        </recommendedName>
    </domain>
</protein>
<dbReference type="InterPro" id="IPR008179">
    <property type="entry name" value="HisE"/>
</dbReference>
<keyword evidence="11 15" id="KW-0378">Hydrolase</keyword>
<keyword evidence="8 15" id="KW-0963">Cytoplasm</keyword>
<keyword evidence="12 15" id="KW-0067">ATP-binding</keyword>
<dbReference type="Pfam" id="PF01502">
    <property type="entry name" value="PRA-CH"/>
    <property type="match status" value="1"/>
</dbReference>
<dbReference type="SUPFAM" id="SSF101386">
    <property type="entry name" value="all-alpha NTP pyrophosphatases"/>
    <property type="match status" value="1"/>
</dbReference>
<dbReference type="Gene3D" id="3.10.20.810">
    <property type="entry name" value="Phosphoribosyl-AMP cyclohydrolase"/>
    <property type="match status" value="1"/>
</dbReference>
<dbReference type="InterPro" id="IPR038019">
    <property type="entry name" value="PRib_AMP_CycHydrolase_sf"/>
</dbReference>
<dbReference type="GO" id="GO:0005737">
    <property type="term" value="C:cytoplasm"/>
    <property type="evidence" value="ECO:0007669"/>
    <property type="project" value="UniProtKB-SubCell"/>
</dbReference>
<dbReference type="EC" id="3.6.1.31" evidence="15"/>
<evidence type="ECO:0000256" key="6">
    <source>
        <dbReference type="ARBA" id="ARBA00007731"/>
    </source>
</evidence>
<dbReference type="Gene3D" id="1.10.287.1080">
    <property type="entry name" value="MazG-like"/>
    <property type="match status" value="1"/>
</dbReference>
<comment type="pathway">
    <text evidence="4 15">Amino-acid biosynthesis; L-histidine biosynthesis; L-histidine from 5-phospho-alpha-D-ribose 1-diphosphate: step 3/9.</text>
</comment>
<dbReference type="InterPro" id="IPR023019">
    <property type="entry name" value="His_synth_HisIE"/>
</dbReference>
<dbReference type="HAMAP" id="MF_01020">
    <property type="entry name" value="HisE"/>
    <property type="match status" value="1"/>
</dbReference>
<sequence>MEINSTTRSQLDFSKASDGLIPAIVQHALSGEVLMQGFMNAAAVDKTLETAQVTFYSRSKERLWTKGEASGHVLQLVSLHTDCDADSLLALALPQGPTCHLGTRSCFSSSTATAVPLLQQLNDTIASRKSATPESSYTARLFAEGTKRAAQKVGEEGVEVALAACAGDDRELLNESADLLYHLLVVLESRDLSLNQVLEVLRQRQA</sequence>
<comment type="catalytic activity">
    <reaction evidence="1 15">
        <text>1-(5-phospho-beta-D-ribosyl)-5'-AMP + H2O = 1-(5-phospho-beta-D-ribosyl)-5-[(5-phospho-beta-D-ribosylamino)methylideneamino]imidazole-4-carboxamide</text>
        <dbReference type="Rhea" id="RHEA:20049"/>
        <dbReference type="ChEBI" id="CHEBI:15377"/>
        <dbReference type="ChEBI" id="CHEBI:58435"/>
        <dbReference type="ChEBI" id="CHEBI:59457"/>
        <dbReference type="EC" id="3.5.4.19"/>
    </reaction>
</comment>
<evidence type="ECO:0000313" key="16">
    <source>
        <dbReference type="EMBL" id="PTB89678.1"/>
    </source>
</evidence>
<evidence type="ECO:0000256" key="4">
    <source>
        <dbReference type="ARBA" id="ARBA00005169"/>
    </source>
</evidence>
<dbReference type="FunFam" id="1.10.287.1080:FF:000002">
    <property type="entry name" value="Histidine biosynthesis bifunctional protein HisIE"/>
    <property type="match status" value="1"/>
</dbReference>
<keyword evidence="14 15" id="KW-0511">Multifunctional enzyme</keyword>
<comment type="similarity">
    <text evidence="7 15">In the N-terminal section; belongs to the PRA-CH family.</text>
</comment>
<accession>A0A2T4CUY9</accession>
<proteinExistence type="inferred from homology"/>
<dbReference type="NCBIfam" id="TIGR03188">
    <property type="entry name" value="histidine_hisI"/>
    <property type="match status" value="1"/>
</dbReference>
<dbReference type="UniPathway" id="UPA00031">
    <property type="reaction ID" value="UER00007"/>
</dbReference>
<evidence type="ECO:0000256" key="2">
    <source>
        <dbReference type="ARBA" id="ARBA00001460"/>
    </source>
</evidence>
<dbReference type="SUPFAM" id="SSF141734">
    <property type="entry name" value="HisI-like"/>
    <property type="match status" value="1"/>
</dbReference>
<evidence type="ECO:0000256" key="15">
    <source>
        <dbReference type="HAMAP-Rule" id="MF_01019"/>
    </source>
</evidence>
<reference evidence="16 17" key="1">
    <citation type="submission" date="2018-03" db="EMBL/GenBank/DDBJ databases">
        <title>Cross-interface Injection: A General Nanoliter Liquid Handling Method Applied to Single Cells Genome Amplification Automated Nanoliter Liquid Handling Applied to Single Cell Multiple Displacement Amplification.</title>
        <authorList>
            <person name="Yun J."/>
            <person name="Xu P."/>
            <person name="Xu J."/>
            <person name="Dai X."/>
            <person name="Wang Y."/>
            <person name="Zheng X."/>
            <person name="Cao C."/>
            <person name="Yi Q."/>
            <person name="Zhu Y."/>
            <person name="Wang L."/>
            <person name="Dong Z."/>
            <person name="Huang Y."/>
            <person name="Huang L."/>
            <person name="Du W."/>
        </authorList>
    </citation>
    <scope>NUCLEOTIDE SEQUENCE [LARGE SCALE GENOMIC DNA]</scope>
    <source>
        <strain evidence="16 17">A9-4</strain>
    </source>
</reference>
<dbReference type="InterPro" id="IPR021130">
    <property type="entry name" value="PRib-ATP_PPHydrolase-like"/>
</dbReference>
<dbReference type="AlphaFoldDB" id="A0A2T4CUY9"/>
<evidence type="ECO:0000256" key="8">
    <source>
        <dbReference type="ARBA" id="ARBA00022490"/>
    </source>
</evidence>
<comment type="similarity">
    <text evidence="6 15">In the C-terminal section; belongs to the PRA-PH family.</text>
</comment>
<evidence type="ECO:0000256" key="14">
    <source>
        <dbReference type="ARBA" id="ARBA00023268"/>
    </source>
</evidence>
<dbReference type="GO" id="GO:0000105">
    <property type="term" value="P:L-histidine biosynthetic process"/>
    <property type="evidence" value="ECO:0007669"/>
    <property type="project" value="UniProtKB-UniRule"/>
</dbReference>
<evidence type="ECO:0000256" key="7">
    <source>
        <dbReference type="ARBA" id="ARBA00008299"/>
    </source>
</evidence>
<dbReference type="Proteomes" id="UP000241514">
    <property type="component" value="Unassembled WGS sequence"/>
</dbReference>
<evidence type="ECO:0000256" key="3">
    <source>
        <dbReference type="ARBA" id="ARBA00004496"/>
    </source>
</evidence>
<evidence type="ECO:0000256" key="10">
    <source>
        <dbReference type="ARBA" id="ARBA00022741"/>
    </source>
</evidence>
<dbReference type="InterPro" id="IPR002496">
    <property type="entry name" value="PRib_AMP_CycHydrolase_dom"/>
</dbReference>